<feature type="compositionally biased region" description="Polar residues" evidence="1">
    <location>
        <begin position="24"/>
        <end position="33"/>
    </location>
</feature>
<dbReference type="EMBL" id="BPLR01007804">
    <property type="protein sequence ID" value="GIY19895.1"/>
    <property type="molecule type" value="Genomic_DNA"/>
</dbReference>
<evidence type="ECO:0000313" key="2">
    <source>
        <dbReference type="EMBL" id="GIY19895.1"/>
    </source>
</evidence>
<comment type="caution">
    <text evidence="2">The sequence shown here is derived from an EMBL/GenBank/DDBJ whole genome shotgun (WGS) entry which is preliminary data.</text>
</comment>
<keyword evidence="3" id="KW-1185">Reference proteome</keyword>
<evidence type="ECO:0000256" key="1">
    <source>
        <dbReference type="SAM" id="MobiDB-lite"/>
    </source>
</evidence>
<name>A0AAV4RI54_CAEEX</name>
<organism evidence="2 3">
    <name type="scientific">Caerostris extrusa</name>
    <name type="common">Bark spider</name>
    <name type="synonym">Caerostris bankana</name>
    <dbReference type="NCBI Taxonomy" id="172846"/>
    <lineage>
        <taxon>Eukaryota</taxon>
        <taxon>Metazoa</taxon>
        <taxon>Ecdysozoa</taxon>
        <taxon>Arthropoda</taxon>
        <taxon>Chelicerata</taxon>
        <taxon>Arachnida</taxon>
        <taxon>Araneae</taxon>
        <taxon>Araneomorphae</taxon>
        <taxon>Entelegynae</taxon>
        <taxon>Araneoidea</taxon>
        <taxon>Araneidae</taxon>
        <taxon>Caerostris</taxon>
    </lineage>
</organism>
<protein>
    <submittedName>
        <fullName evidence="2">Uncharacterized protein</fullName>
    </submittedName>
</protein>
<feature type="compositionally biased region" description="Low complexity" evidence="1">
    <location>
        <begin position="105"/>
        <end position="119"/>
    </location>
</feature>
<feature type="compositionally biased region" description="Pro residues" evidence="1">
    <location>
        <begin position="43"/>
        <end position="53"/>
    </location>
</feature>
<dbReference type="Proteomes" id="UP001054945">
    <property type="component" value="Unassembled WGS sequence"/>
</dbReference>
<gene>
    <name evidence="2" type="ORF">CEXT_190221</name>
</gene>
<proteinExistence type="predicted"/>
<feature type="compositionally biased region" description="Polar residues" evidence="1">
    <location>
        <begin position="94"/>
        <end position="104"/>
    </location>
</feature>
<sequence length="127" mass="13439">MFRGCQFRDPHQQPTAAAAATSALSPNNRNPTCTRRIFHHIPHPCPAPRPLPPTLLGGGGGQASGSATTPPNRRSRRRKSLLYQVLMSPLGKKSGSTNTLNTVASGNSSSNHRSGGSVSKFLTQVNV</sequence>
<evidence type="ECO:0000313" key="3">
    <source>
        <dbReference type="Proteomes" id="UP001054945"/>
    </source>
</evidence>
<feature type="compositionally biased region" description="Basic and acidic residues" evidence="1">
    <location>
        <begin position="1"/>
        <end position="11"/>
    </location>
</feature>
<reference evidence="2 3" key="1">
    <citation type="submission" date="2021-06" db="EMBL/GenBank/DDBJ databases">
        <title>Caerostris extrusa draft genome.</title>
        <authorList>
            <person name="Kono N."/>
            <person name="Arakawa K."/>
        </authorList>
    </citation>
    <scope>NUCLEOTIDE SEQUENCE [LARGE SCALE GENOMIC DNA]</scope>
</reference>
<dbReference type="AlphaFoldDB" id="A0AAV4RI54"/>
<feature type="region of interest" description="Disordered" evidence="1">
    <location>
        <begin position="1"/>
        <end position="127"/>
    </location>
</feature>
<accession>A0AAV4RI54</accession>